<dbReference type="Pfam" id="PF13561">
    <property type="entry name" value="adh_short_C2"/>
    <property type="match status" value="1"/>
</dbReference>
<dbReference type="NCBIfam" id="NF005559">
    <property type="entry name" value="PRK07231.1"/>
    <property type="match status" value="1"/>
</dbReference>
<dbReference type="GO" id="GO:0016614">
    <property type="term" value="F:oxidoreductase activity, acting on CH-OH group of donors"/>
    <property type="evidence" value="ECO:0007669"/>
    <property type="project" value="UniProtKB-ARBA"/>
</dbReference>
<reference evidence="5" key="2">
    <citation type="submission" date="2020-09" db="EMBL/GenBank/DDBJ databases">
        <authorList>
            <person name="Sun Q."/>
            <person name="Zhou Y."/>
        </authorList>
    </citation>
    <scope>NUCLEOTIDE SEQUENCE</scope>
    <source>
        <strain evidence="5">CGMCC 4.7308</strain>
    </source>
</reference>
<dbReference type="RefSeq" id="WP_308426368.1">
    <property type="nucleotide sequence ID" value="NZ_BMNA01000003.1"/>
</dbReference>
<evidence type="ECO:0000313" key="6">
    <source>
        <dbReference type="Proteomes" id="UP000655208"/>
    </source>
</evidence>
<dbReference type="InterPro" id="IPR002347">
    <property type="entry name" value="SDR_fam"/>
</dbReference>
<dbReference type="Gene3D" id="3.40.50.720">
    <property type="entry name" value="NAD(P)-binding Rossmann-like Domain"/>
    <property type="match status" value="1"/>
</dbReference>
<feature type="domain" description="Ketoreductase" evidence="4">
    <location>
        <begin position="53"/>
        <end position="239"/>
    </location>
</feature>
<evidence type="ECO:0000259" key="4">
    <source>
        <dbReference type="SMART" id="SM00822"/>
    </source>
</evidence>
<keyword evidence="2" id="KW-0560">Oxidoreductase</keyword>
<proteinExistence type="inferred from homology"/>
<dbReference type="PANTHER" id="PTHR48107:SF16">
    <property type="entry name" value="NADPH-DEPENDENT ALDEHYDE REDUCTASE 1, CHLOROPLASTIC"/>
    <property type="match status" value="1"/>
</dbReference>
<dbReference type="InterPro" id="IPR036291">
    <property type="entry name" value="NAD(P)-bd_dom_sf"/>
</dbReference>
<evidence type="ECO:0000256" key="3">
    <source>
        <dbReference type="SAM" id="MobiDB-lite"/>
    </source>
</evidence>
<accession>A0A917SV97</accession>
<dbReference type="InterPro" id="IPR020904">
    <property type="entry name" value="Sc_DH/Rdtase_CS"/>
</dbReference>
<dbReference type="InterPro" id="IPR057326">
    <property type="entry name" value="KR_dom"/>
</dbReference>
<dbReference type="AlphaFoldDB" id="A0A917SV97"/>
<dbReference type="SUPFAM" id="SSF51735">
    <property type="entry name" value="NAD(P)-binding Rossmann-fold domains"/>
    <property type="match status" value="1"/>
</dbReference>
<keyword evidence="6" id="KW-1185">Reference proteome</keyword>
<feature type="region of interest" description="Disordered" evidence="3">
    <location>
        <begin position="1"/>
        <end position="50"/>
    </location>
</feature>
<feature type="compositionally biased region" description="Basic and acidic residues" evidence="3">
    <location>
        <begin position="35"/>
        <end position="44"/>
    </location>
</feature>
<dbReference type="PRINTS" id="PR00080">
    <property type="entry name" value="SDRFAMILY"/>
</dbReference>
<dbReference type="EMBL" id="BMNA01000003">
    <property type="protein sequence ID" value="GGL97213.1"/>
    <property type="molecule type" value="Genomic_DNA"/>
</dbReference>
<protein>
    <submittedName>
        <fullName evidence="5">NAD(P)-dependent oxidoreductase</fullName>
    </submittedName>
</protein>
<evidence type="ECO:0000313" key="5">
    <source>
        <dbReference type="EMBL" id="GGL97213.1"/>
    </source>
</evidence>
<gene>
    <name evidence="5" type="ORF">GCM10011594_16120</name>
</gene>
<comment type="caution">
    <text evidence="5">The sequence shown here is derived from an EMBL/GenBank/DDBJ whole genome shotgun (WGS) entry which is preliminary data.</text>
</comment>
<evidence type="ECO:0000256" key="1">
    <source>
        <dbReference type="ARBA" id="ARBA00006484"/>
    </source>
</evidence>
<dbReference type="PRINTS" id="PR00081">
    <property type="entry name" value="GDHRDH"/>
</dbReference>
<comment type="similarity">
    <text evidence="1">Belongs to the short-chain dehydrogenases/reductases (SDR) family.</text>
</comment>
<dbReference type="FunFam" id="3.40.50.720:FF:000097">
    <property type="entry name" value="SDR family oxidoreductase"/>
    <property type="match status" value="1"/>
</dbReference>
<organism evidence="5 6">
    <name type="scientific">Nakamurella endophytica</name>
    <dbReference type="NCBI Taxonomy" id="1748367"/>
    <lineage>
        <taxon>Bacteria</taxon>
        <taxon>Bacillati</taxon>
        <taxon>Actinomycetota</taxon>
        <taxon>Actinomycetes</taxon>
        <taxon>Nakamurellales</taxon>
        <taxon>Nakamurellaceae</taxon>
        <taxon>Nakamurella</taxon>
    </lineage>
</organism>
<evidence type="ECO:0000256" key="2">
    <source>
        <dbReference type="ARBA" id="ARBA00023002"/>
    </source>
</evidence>
<dbReference type="SMART" id="SM00822">
    <property type="entry name" value="PKS_KR"/>
    <property type="match status" value="1"/>
</dbReference>
<name>A0A917SV97_9ACTN</name>
<sequence>MTDQYTFRNPVDQYRQEGMPEQHQEGPGLASELGPKPDHGEDTYRGSGRLTGRKALVTGADSGIGRATAIAFAREGADVVLNYLPEEQSDAEEVAQLVRDAGRTAVLHPADIAQESAARELVRAAVDELGGLDIVANIAGKQQYVEDLANLTTEQLDETFRTNVYALLWIVQEALPHLLAGSSIINTSSIQAYQPSPGLVDYASTKSAINTMSKALAQQLAPKGIRVNVVAPGPIWTPLQAAGGQPEEALPEFGQQTPLGRAGQPAELAPAYVFLASPESSYVSGETLSVNGGMPTP</sequence>
<reference evidence="5" key="1">
    <citation type="journal article" date="2014" name="Int. J. Syst. Evol. Microbiol.">
        <title>Complete genome sequence of Corynebacterium casei LMG S-19264T (=DSM 44701T), isolated from a smear-ripened cheese.</title>
        <authorList>
            <consortium name="US DOE Joint Genome Institute (JGI-PGF)"/>
            <person name="Walter F."/>
            <person name="Albersmeier A."/>
            <person name="Kalinowski J."/>
            <person name="Ruckert C."/>
        </authorList>
    </citation>
    <scope>NUCLEOTIDE SEQUENCE</scope>
    <source>
        <strain evidence="5">CGMCC 4.7308</strain>
    </source>
</reference>
<dbReference type="PROSITE" id="PS00061">
    <property type="entry name" value="ADH_SHORT"/>
    <property type="match status" value="1"/>
</dbReference>
<dbReference type="Proteomes" id="UP000655208">
    <property type="component" value="Unassembled WGS sequence"/>
</dbReference>
<feature type="compositionally biased region" description="Basic and acidic residues" evidence="3">
    <location>
        <begin position="14"/>
        <end position="24"/>
    </location>
</feature>
<dbReference type="PANTHER" id="PTHR48107">
    <property type="entry name" value="NADPH-DEPENDENT ALDEHYDE REDUCTASE-LIKE PROTEIN, CHLOROPLASTIC-RELATED"/>
    <property type="match status" value="1"/>
</dbReference>